<feature type="domain" description="Malonyl-CoA:ACP transacylase (MAT)" evidence="6">
    <location>
        <begin position="6"/>
        <end position="306"/>
    </location>
</feature>
<dbReference type="Proteomes" id="UP000016860">
    <property type="component" value="Unassembled WGS sequence"/>
</dbReference>
<evidence type="ECO:0000256" key="1">
    <source>
        <dbReference type="ARBA" id="ARBA00022679"/>
    </source>
</evidence>
<keyword evidence="1 4" id="KW-0808">Transferase</keyword>
<dbReference type="EC" id="2.3.1.39" evidence="4"/>
<proteinExistence type="inferred from homology"/>
<dbReference type="Gene3D" id="3.40.366.10">
    <property type="entry name" value="Malonyl-Coenzyme A Acyl Carrier Protein, domain 2"/>
    <property type="match status" value="1"/>
</dbReference>
<dbReference type="PATRIC" id="fig|1330534.3.peg.1831"/>
<dbReference type="GO" id="GO:0005829">
    <property type="term" value="C:cytosol"/>
    <property type="evidence" value="ECO:0007669"/>
    <property type="project" value="TreeGrafter"/>
</dbReference>
<evidence type="ECO:0000256" key="2">
    <source>
        <dbReference type="ARBA" id="ARBA00023315"/>
    </source>
</evidence>
<dbReference type="STRING" id="1330534.L323_09200"/>
<dbReference type="SUPFAM" id="SSF55048">
    <property type="entry name" value="Probable ACP-binding domain of malonyl-CoA ACP transacylase"/>
    <property type="match status" value="1"/>
</dbReference>
<comment type="catalytic activity">
    <reaction evidence="3 4">
        <text>holo-[ACP] + malonyl-CoA = malonyl-[ACP] + CoA</text>
        <dbReference type="Rhea" id="RHEA:41792"/>
        <dbReference type="Rhea" id="RHEA-COMP:9623"/>
        <dbReference type="Rhea" id="RHEA-COMP:9685"/>
        <dbReference type="ChEBI" id="CHEBI:57287"/>
        <dbReference type="ChEBI" id="CHEBI:57384"/>
        <dbReference type="ChEBI" id="CHEBI:64479"/>
        <dbReference type="ChEBI" id="CHEBI:78449"/>
        <dbReference type="EC" id="2.3.1.39"/>
    </reaction>
</comment>
<dbReference type="InterPro" id="IPR050858">
    <property type="entry name" value="Mal-CoA-ACP_Trans/PKS_FabD"/>
</dbReference>
<comment type="similarity">
    <text evidence="4">Belongs to the fabD family.</text>
</comment>
<dbReference type="EMBL" id="ATAY01000030">
    <property type="protein sequence ID" value="EPR12217.1"/>
    <property type="molecule type" value="Genomic_DNA"/>
</dbReference>
<evidence type="ECO:0000256" key="4">
    <source>
        <dbReference type="PIRNR" id="PIRNR000446"/>
    </source>
</evidence>
<protein>
    <recommendedName>
        <fullName evidence="4">Malonyl CoA-acyl carrier protein transacylase</fullName>
        <ecNumber evidence="4">2.3.1.39</ecNumber>
    </recommendedName>
</protein>
<dbReference type="RefSeq" id="WP_020815381.1">
    <property type="nucleotide sequence ID" value="NZ_ATAY01000030.1"/>
</dbReference>
<evidence type="ECO:0000259" key="6">
    <source>
        <dbReference type="SMART" id="SM00827"/>
    </source>
</evidence>
<dbReference type="GO" id="GO:0006633">
    <property type="term" value="P:fatty acid biosynthetic process"/>
    <property type="evidence" value="ECO:0007669"/>
    <property type="project" value="TreeGrafter"/>
</dbReference>
<name>U4R297_9FIRM</name>
<dbReference type="AlphaFoldDB" id="U4R297"/>
<accession>U4R297</accession>
<sequence length="317" mass="35590">MKKIFIFPGQGAQNPQMLQDIKGYSLNEIKPVFDTVSEACKFDVISFLESATQEKLSLTNYTQIVMFAMNMAYVKVLSGLGIKPDVTAGHSLGQYCALVAAGVLDLYETSCLIRERSRLMSELKTHGRLCAVSSPCMSIEYVEQMCSDISKATNDCLQIALYNSNKQIVVGGAKPAIEKFYEEIKENVEYKATILPVGQAFHTPIMDEMLPEFRNHVNDISVKEPSIPVILNCTGDYYIEKNNGEDLKNELIEQCHKPVRWLQTMNTLLEVENPVIIEVGPGHSLSGLFRNLTKEVKVWCSEDKKSVMMLSKKINQE</sequence>
<evidence type="ECO:0000313" key="7">
    <source>
        <dbReference type="EMBL" id="EPR12217.1"/>
    </source>
</evidence>
<keyword evidence="2 4" id="KW-0012">Acyltransferase</keyword>
<dbReference type="OrthoDB" id="9805460at2"/>
<dbReference type="InterPro" id="IPR016036">
    <property type="entry name" value="Malonyl_transacylase_ACP-bd"/>
</dbReference>
<dbReference type="Gene3D" id="3.30.70.250">
    <property type="entry name" value="Malonyl-CoA ACP transacylase, ACP-binding"/>
    <property type="match status" value="1"/>
</dbReference>
<dbReference type="InterPro" id="IPR024925">
    <property type="entry name" value="Malonyl_CoA-ACP_transAc"/>
</dbReference>
<comment type="caution">
    <text evidence="7">The sequence shown here is derived from an EMBL/GenBank/DDBJ whole genome shotgun (WGS) entry which is preliminary data.</text>
</comment>
<evidence type="ECO:0000256" key="5">
    <source>
        <dbReference type="PIRSR" id="PIRSR000446-1"/>
    </source>
</evidence>
<dbReference type="InterPro" id="IPR001227">
    <property type="entry name" value="Ac_transferase_dom_sf"/>
</dbReference>
<dbReference type="GO" id="GO:0004314">
    <property type="term" value="F:[acyl-carrier-protein] S-malonyltransferase activity"/>
    <property type="evidence" value="ECO:0007669"/>
    <property type="project" value="UniProtKB-EC"/>
</dbReference>
<dbReference type="PIRSF" id="PIRSF000446">
    <property type="entry name" value="Mct"/>
    <property type="match status" value="1"/>
</dbReference>
<dbReference type="Pfam" id="PF00698">
    <property type="entry name" value="Acyl_transf_1"/>
    <property type="match status" value="1"/>
</dbReference>
<dbReference type="SUPFAM" id="SSF52151">
    <property type="entry name" value="FabD/lysophospholipase-like"/>
    <property type="match status" value="1"/>
</dbReference>
<dbReference type="PANTHER" id="PTHR42681:SF1">
    <property type="entry name" value="MALONYL-COA-ACYL CARRIER PROTEIN TRANSACYLASE, MITOCHONDRIAL"/>
    <property type="match status" value="1"/>
</dbReference>
<reference evidence="7 8" key="1">
    <citation type="journal article" date="2013" name="Genome Announc.">
        <title>Draft Genome Sequence of the Cellulolytic Bacterium Clostridium papyrosolvens C7 (ATCC 700395).</title>
        <authorList>
            <person name="Zepeda V."/>
            <person name="Dassa B."/>
            <person name="Borovok I."/>
            <person name="Lamed R."/>
            <person name="Bayer E.A."/>
            <person name="Cate J.H."/>
        </authorList>
    </citation>
    <scope>NUCLEOTIDE SEQUENCE [LARGE SCALE GENOMIC DNA]</scope>
    <source>
        <strain evidence="7 8">C7</strain>
    </source>
</reference>
<dbReference type="InterPro" id="IPR016035">
    <property type="entry name" value="Acyl_Trfase/lysoPLipase"/>
</dbReference>
<evidence type="ECO:0000256" key="3">
    <source>
        <dbReference type="ARBA" id="ARBA00048462"/>
    </source>
</evidence>
<dbReference type="InterPro" id="IPR014043">
    <property type="entry name" value="Acyl_transferase_dom"/>
</dbReference>
<gene>
    <name evidence="7" type="ORF">L323_09200</name>
</gene>
<evidence type="ECO:0000313" key="8">
    <source>
        <dbReference type="Proteomes" id="UP000016860"/>
    </source>
</evidence>
<feature type="active site" evidence="5">
    <location>
        <position position="91"/>
    </location>
</feature>
<dbReference type="SMART" id="SM00827">
    <property type="entry name" value="PKS_AT"/>
    <property type="match status" value="1"/>
</dbReference>
<feature type="active site" evidence="5">
    <location>
        <position position="202"/>
    </location>
</feature>
<organism evidence="7 8">
    <name type="scientific">Ruminiclostridium papyrosolvens C7</name>
    <dbReference type="NCBI Taxonomy" id="1330534"/>
    <lineage>
        <taxon>Bacteria</taxon>
        <taxon>Bacillati</taxon>
        <taxon>Bacillota</taxon>
        <taxon>Clostridia</taxon>
        <taxon>Eubacteriales</taxon>
        <taxon>Oscillospiraceae</taxon>
        <taxon>Ruminiclostridium</taxon>
    </lineage>
</organism>
<dbReference type="PANTHER" id="PTHR42681">
    <property type="entry name" value="MALONYL-COA-ACYL CARRIER PROTEIN TRANSACYLASE, MITOCHONDRIAL"/>
    <property type="match status" value="1"/>
</dbReference>